<keyword evidence="2" id="KW-1133">Transmembrane helix</keyword>
<feature type="compositionally biased region" description="Low complexity" evidence="1">
    <location>
        <begin position="138"/>
        <end position="149"/>
    </location>
</feature>
<evidence type="ECO:0000256" key="2">
    <source>
        <dbReference type="SAM" id="Phobius"/>
    </source>
</evidence>
<feature type="region of interest" description="Disordered" evidence="1">
    <location>
        <begin position="137"/>
        <end position="164"/>
    </location>
</feature>
<dbReference type="AlphaFoldDB" id="A0A371DFB0"/>
<name>A0A371DFB0_9APHY</name>
<gene>
    <name evidence="3" type="ORF">OH76DRAFT_1417314</name>
</gene>
<keyword evidence="2" id="KW-0812">Transmembrane</keyword>
<proteinExistence type="predicted"/>
<dbReference type="EMBL" id="KZ857395">
    <property type="protein sequence ID" value="RDX51231.1"/>
    <property type="molecule type" value="Genomic_DNA"/>
</dbReference>
<evidence type="ECO:0000256" key="1">
    <source>
        <dbReference type="SAM" id="MobiDB-lite"/>
    </source>
</evidence>
<protein>
    <submittedName>
        <fullName evidence="3">Uncharacterized protein</fullName>
    </submittedName>
</protein>
<keyword evidence="2" id="KW-0472">Membrane</keyword>
<dbReference type="OrthoDB" id="10625420at2759"/>
<evidence type="ECO:0000313" key="4">
    <source>
        <dbReference type="Proteomes" id="UP000256964"/>
    </source>
</evidence>
<evidence type="ECO:0000313" key="3">
    <source>
        <dbReference type="EMBL" id="RDX51231.1"/>
    </source>
</evidence>
<accession>A0A371DFB0</accession>
<reference evidence="3 4" key="1">
    <citation type="journal article" date="2018" name="Biotechnol. Biofuels">
        <title>Integrative visual omics of the white-rot fungus Polyporus brumalis exposes the biotechnological potential of its oxidative enzymes for delignifying raw plant biomass.</title>
        <authorList>
            <person name="Miyauchi S."/>
            <person name="Rancon A."/>
            <person name="Drula E."/>
            <person name="Hage H."/>
            <person name="Chaduli D."/>
            <person name="Favel A."/>
            <person name="Grisel S."/>
            <person name="Henrissat B."/>
            <person name="Herpoel-Gimbert I."/>
            <person name="Ruiz-Duenas F.J."/>
            <person name="Chevret D."/>
            <person name="Hainaut M."/>
            <person name="Lin J."/>
            <person name="Wang M."/>
            <person name="Pangilinan J."/>
            <person name="Lipzen A."/>
            <person name="Lesage-Meessen L."/>
            <person name="Navarro D."/>
            <person name="Riley R."/>
            <person name="Grigoriev I.V."/>
            <person name="Zhou S."/>
            <person name="Raouche S."/>
            <person name="Rosso M.N."/>
        </authorList>
    </citation>
    <scope>NUCLEOTIDE SEQUENCE [LARGE SCALE GENOMIC DNA]</scope>
    <source>
        <strain evidence="3 4">BRFM 1820</strain>
    </source>
</reference>
<organism evidence="3 4">
    <name type="scientific">Lentinus brumalis</name>
    <dbReference type="NCBI Taxonomy" id="2498619"/>
    <lineage>
        <taxon>Eukaryota</taxon>
        <taxon>Fungi</taxon>
        <taxon>Dikarya</taxon>
        <taxon>Basidiomycota</taxon>
        <taxon>Agaricomycotina</taxon>
        <taxon>Agaricomycetes</taxon>
        <taxon>Polyporales</taxon>
        <taxon>Polyporaceae</taxon>
        <taxon>Lentinus</taxon>
    </lineage>
</organism>
<feature type="transmembrane region" description="Helical" evidence="2">
    <location>
        <begin position="48"/>
        <end position="70"/>
    </location>
</feature>
<sequence>MAYHAGQDPGELPPPPSAPAALKRTFSALNAARSTAPDGQHDSGGNTAALPAAIAVAVFVVTTLVVLRVIRRVRQNREAISARGQYDTLLEQPRMWEVRLSRADGQGRWSDLMPLAAGHVQGAADVITLCPTGRPMERSPLLSASQSSRSRQDPGDEREDGSGICVTVLVTMPVQPERGRSGPPDHLAIGVHW</sequence>
<keyword evidence="4" id="KW-1185">Reference proteome</keyword>
<dbReference type="Proteomes" id="UP000256964">
    <property type="component" value="Unassembled WGS sequence"/>
</dbReference>